<dbReference type="EMBL" id="CP097510">
    <property type="protein sequence ID" value="URE22094.1"/>
    <property type="molecule type" value="Genomic_DNA"/>
</dbReference>
<dbReference type="AlphaFoldDB" id="A0A9E7GZQ0"/>
<accession>A0A9E7GZQ0</accession>
<reference evidence="2" key="1">
    <citation type="submission" date="2022-05" db="EMBL/GenBank/DDBJ databases">
        <title>The Musa troglodytarum L. genome provides insights into the mechanism of non-climacteric behaviour and enrichment of carotenoids.</title>
        <authorList>
            <person name="Wang J."/>
        </authorList>
    </citation>
    <scope>NUCLEOTIDE SEQUENCE</scope>
    <source>
        <tissue evidence="2">Leaf</tissue>
    </source>
</reference>
<organism evidence="2 3">
    <name type="scientific">Musa troglodytarum</name>
    <name type="common">fe'i banana</name>
    <dbReference type="NCBI Taxonomy" id="320322"/>
    <lineage>
        <taxon>Eukaryota</taxon>
        <taxon>Viridiplantae</taxon>
        <taxon>Streptophyta</taxon>
        <taxon>Embryophyta</taxon>
        <taxon>Tracheophyta</taxon>
        <taxon>Spermatophyta</taxon>
        <taxon>Magnoliopsida</taxon>
        <taxon>Liliopsida</taxon>
        <taxon>Zingiberales</taxon>
        <taxon>Musaceae</taxon>
        <taxon>Musa</taxon>
    </lineage>
</organism>
<gene>
    <name evidence="2" type="ORF">MUK42_17636</name>
</gene>
<dbReference type="Proteomes" id="UP001055439">
    <property type="component" value="Chromosome 8"/>
</dbReference>
<evidence type="ECO:0000313" key="3">
    <source>
        <dbReference type="Proteomes" id="UP001055439"/>
    </source>
</evidence>
<proteinExistence type="predicted"/>
<keyword evidence="3" id="KW-1185">Reference proteome</keyword>
<feature type="compositionally biased region" description="Basic residues" evidence="1">
    <location>
        <begin position="70"/>
        <end position="80"/>
    </location>
</feature>
<sequence>MRSKNNLQNGGNCNYVVVSFRFLRCGVVFLVRLRLSLRPPPPLANTSARGRILLPLIPSYLPRREEGRTAKKKKPYHRHLCQTPSHGNGHSGTARFRCDCDLRLLVTDPLER</sequence>
<evidence type="ECO:0000256" key="1">
    <source>
        <dbReference type="SAM" id="MobiDB-lite"/>
    </source>
</evidence>
<name>A0A9E7GZQ0_9LILI</name>
<evidence type="ECO:0000313" key="2">
    <source>
        <dbReference type="EMBL" id="URE22093.1"/>
    </source>
</evidence>
<dbReference type="OrthoDB" id="5348404at2759"/>
<protein>
    <submittedName>
        <fullName evidence="2">Uncharacterized protein</fullName>
    </submittedName>
</protein>
<feature type="region of interest" description="Disordered" evidence="1">
    <location>
        <begin position="64"/>
        <end position="93"/>
    </location>
</feature>
<dbReference type="EMBL" id="CP097510">
    <property type="protein sequence ID" value="URE22093.1"/>
    <property type="molecule type" value="Genomic_DNA"/>
</dbReference>